<dbReference type="InterPro" id="IPR027417">
    <property type="entry name" value="P-loop_NTPase"/>
</dbReference>
<proteinExistence type="predicted"/>
<reference evidence="3" key="1">
    <citation type="journal article" date="2019" name="Int. J. Syst. Evol. Microbiol.">
        <title>The Global Catalogue of Microorganisms (GCM) 10K type strain sequencing project: providing services to taxonomists for standard genome sequencing and annotation.</title>
        <authorList>
            <consortium name="The Broad Institute Genomics Platform"/>
            <consortium name="The Broad Institute Genome Sequencing Center for Infectious Disease"/>
            <person name="Wu L."/>
            <person name="Ma J."/>
        </authorList>
    </citation>
    <scope>NUCLEOTIDE SEQUENCE [LARGE SCALE GENOMIC DNA]</scope>
    <source>
        <strain evidence="3">KCTC 42087</strain>
    </source>
</reference>
<sequence length="1319" mass="144686">MTPHHGEASGAIATPPGKIVSFHGSQAGIGCSMALANAAWILSSTGRNVLIVDWAIGAQRPSVDQYLAKFFADEEVPDEQEGLLDLLLSYRKAHSEAVRRDPDPDLDVIWRRQGGIGRHIVELNWPQAGIDTGLTGKLAHLGPGRRADDTYWAEAERLDWELFAASRHGRHFLASLREDLVGSGYDYVLLDNHSGRSTLARLGVVHLADVLMACFRLGHVESISDGARVTQDLRKLTAGRDAGPVTVLPVPMGDDHYPADDIKRFAHLQYGPLLEGLDEIGRERYWGKITVPRSPSLWRHPVIAAIAQSPHEQGTALKAYEAVAQAITGDPATELRPLPEPSRRALERHLTAKPATAGFDVAIFSCAADAPWADWITWVLRRAGLTVRAGGGDAPAETSVVLLSPRLLESSELDPAMGLIADLRSGSGARADQRLVGVRVSEGTLGEILSSVVDVDLVPHGPDDATARRELLTYFTYSDRLVPRADDLPDAPRFPKRVPRVQRVRATTRSFVGRDAVLRSLREKLRDNRGTGRPTVLTGPTGIGKSSVAAEYACLFAYDYDVIWWISAEEQREVRTRLARLLPHLREGAAPDAQDAVEQTLAALRGGDHGRWLLVYDAAGDPLELERLMPDGGPGEVLVTSRHEGWAAAGHSTVPVGRFERGESVRLFRERIGQSDVTHSHAERVARRLDDHPLAVDQAAGWVTSRWIAAQEEKGPPPLDRTPGALADQLLDLLGDAEEITTAPAGEEGASAARTAGLSLERLARERPAALWLVRICAYLASDGVAMELVRSAGMRERIGRHDPDVGVDLTVDEVVQMVKRYSLVRVDQQLDRLQVHPHTLRTVRAGMSEDERVEARASAQLALAAFVAGDDASRHVQERRHRESQRHVRACEVGETADAGPEVRAWAVQQVRYLYMSNDWEVGRALAEQLRVQWTADFGESDRHRLELLIQLANVQRELGMYERAAHWDAEAQRLREESLPSNHLLGLRIRRSVAADLRARGAFVQALLMDQQTLEAFKERLGEEHPDTLRAANNLALAFLLTGAAKAAMELDRTTYETRRRILGEQAPATWHSMVRLAIDYREMGEYANARSHLETALALLRASAGNASPTTLRAARALAVTLRDHGEAEEALGSITETWHASQAFYGPHHPETLSCVVSLAATQAALGRYGEALRRGRLNLALYRETFSPSHPFTLACHANLGVYARLAGRLDEARRSGEEAWRALHDDADVGPEHPFTLGAEIGYANALVALGETEAAAERERHAYAGFKQRLGPGHPLSRIAYTNLHVTEDARADADGGDGGLRRDIDLEIPST</sequence>
<dbReference type="SUPFAM" id="SSF52540">
    <property type="entry name" value="P-loop containing nucleoside triphosphate hydrolases"/>
    <property type="match status" value="2"/>
</dbReference>
<dbReference type="PANTHER" id="PTHR46082:SF6">
    <property type="entry name" value="AAA+ ATPASE DOMAIN-CONTAINING PROTEIN-RELATED"/>
    <property type="match status" value="1"/>
</dbReference>
<dbReference type="InterPro" id="IPR011990">
    <property type="entry name" value="TPR-like_helical_dom_sf"/>
</dbReference>
<gene>
    <name evidence="2" type="primary">fxsT</name>
    <name evidence="2" type="ORF">ACFPZN_52975</name>
</gene>
<name>A0ABW1AIV5_9ACTN</name>
<evidence type="ECO:0000313" key="2">
    <source>
        <dbReference type="EMBL" id="MFC5754383.1"/>
    </source>
</evidence>
<dbReference type="Gene3D" id="1.25.40.10">
    <property type="entry name" value="Tetratricopeptide repeat domain"/>
    <property type="match status" value="2"/>
</dbReference>
<dbReference type="EMBL" id="JBHSON010000151">
    <property type="protein sequence ID" value="MFC5754383.1"/>
    <property type="molecule type" value="Genomic_DNA"/>
</dbReference>
<dbReference type="Pfam" id="PF13374">
    <property type="entry name" value="TPR_10"/>
    <property type="match status" value="2"/>
</dbReference>
<feature type="compositionally biased region" description="Basic and acidic residues" evidence="1">
    <location>
        <begin position="1299"/>
        <end position="1313"/>
    </location>
</feature>
<dbReference type="SUPFAM" id="SSF48452">
    <property type="entry name" value="TPR-like"/>
    <property type="match status" value="2"/>
</dbReference>
<accession>A0ABW1AIV5</accession>
<dbReference type="NCBIfam" id="NF040586">
    <property type="entry name" value="FxSxx_TPR"/>
    <property type="match status" value="1"/>
</dbReference>
<comment type="caution">
    <text evidence="2">The sequence shown here is derived from an EMBL/GenBank/DDBJ whole genome shotgun (WGS) entry which is preliminary data.</text>
</comment>
<dbReference type="InterPro" id="IPR053137">
    <property type="entry name" value="NLR-like"/>
</dbReference>
<dbReference type="RefSeq" id="WP_378292419.1">
    <property type="nucleotide sequence ID" value="NZ_JBHSON010000151.1"/>
</dbReference>
<dbReference type="Proteomes" id="UP001596074">
    <property type="component" value="Unassembled WGS sequence"/>
</dbReference>
<organism evidence="2 3">
    <name type="scientific">Actinomadura rugatobispora</name>
    <dbReference type="NCBI Taxonomy" id="1994"/>
    <lineage>
        <taxon>Bacteria</taxon>
        <taxon>Bacillati</taxon>
        <taxon>Actinomycetota</taxon>
        <taxon>Actinomycetes</taxon>
        <taxon>Streptosporangiales</taxon>
        <taxon>Thermomonosporaceae</taxon>
        <taxon>Actinomadura</taxon>
    </lineage>
</organism>
<evidence type="ECO:0000256" key="1">
    <source>
        <dbReference type="SAM" id="MobiDB-lite"/>
    </source>
</evidence>
<evidence type="ECO:0000313" key="3">
    <source>
        <dbReference type="Proteomes" id="UP001596074"/>
    </source>
</evidence>
<protein>
    <submittedName>
        <fullName evidence="2">FxSxx-COOH system tetratricopeptide repeat protein</fullName>
    </submittedName>
</protein>
<dbReference type="Pfam" id="PF13424">
    <property type="entry name" value="TPR_12"/>
    <property type="match status" value="2"/>
</dbReference>
<dbReference type="PANTHER" id="PTHR46082">
    <property type="entry name" value="ATP/GTP-BINDING PROTEIN-RELATED"/>
    <property type="match status" value="1"/>
</dbReference>
<feature type="region of interest" description="Disordered" evidence="1">
    <location>
        <begin position="1299"/>
        <end position="1319"/>
    </location>
</feature>
<keyword evidence="3" id="KW-1185">Reference proteome</keyword>
<dbReference type="Gene3D" id="3.40.50.300">
    <property type="entry name" value="P-loop containing nucleotide triphosphate hydrolases"/>
    <property type="match status" value="2"/>
</dbReference>